<keyword evidence="1" id="KW-0472">Membrane</keyword>
<dbReference type="EMBL" id="QKYU01000036">
    <property type="protein sequence ID" value="PZW38673.1"/>
    <property type="molecule type" value="Genomic_DNA"/>
</dbReference>
<keyword evidence="1" id="KW-1133">Transmembrane helix</keyword>
<feature type="transmembrane region" description="Helical" evidence="1">
    <location>
        <begin position="62"/>
        <end position="84"/>
    </location>
</feature>
<feature type="transmembrane region" description="Helical" evidence="1">
    <location>
        <begin position="239"/>
        <end position="263"/>
    </location>
</feature>
<comment type="caution">
    <text evidence="2">The sequence shown here is derived from an EMBL/GenBank/DDBJ whole genome shotgun (WGS) entry which is preliminary data.</text>
</comment>
<proteinExistence type="predicted"/>
<feature type="transmembrane region" description="Helical" evidence="1">
    <location>
        <begin position="298"/>
        <end position="322"/>
    </location>
</feature>
<feature type="transmembrane region" description="Helical" evidence="1">
    <location>
        <begin position="123"/>
        <end position="144"/>
    </location>
</feature>
<dbReference type="Proteomes" id="UP000249688">
    <property type="component" value="Unassembled WGS sequence"/>
</dbReference>
<feature type="transmembrane region" description="Helical" evidence="1">
    <location>
        <begin position="36"/>
        <end position="56"/>
    </location>
</feature>
<dbReference type="OrthoDB" id="345121at2"/>
<gene>
    <name evidence="2" type="ORF">C8P66_13627</name>
</gene>
<evidence type="ECO:0000256" key="1">
    <source>
        <dbReference type="SAM" id="Phobius"/>
    </source>
</evidence>
<evidence type="ECO:0000313" key="2">
    <source>
        <dbReference type="EMBL" id="PZW38673.1"/>
    </source>
</evidence>
<keyword evidence="3" id="KW-1185">Reference proteome</keyword>
<name>A0A2W7IJH5_9PROT</name>
<feature type="transmembrane region" description="Helical" evidence="1">
    <location>
        <begin position="96"/>
        <end position="117"/>
    </location>
</feature>
<dbReference type="PANTHER" id="PTHR40400">
    <property type="entry name" value="SLR1512 PROTEIN"/>
    <property type="match status" value="1"/>
</dbReference>
<feature type="transmembrane region" description="Helical" evidence="1">
    <location>
        <begin position="164"/>
        <end position="185"/>
    </location>
</feature>
<dbReference type="AlphaFoldDB" id="A0A2W7IJH5"/>
<sequence length="327" mass="32795">MEAIPPPVLFFALGAFAAFIRSDLALPDAVAKGLSLYLMVAIGLHGGFALASPGAAVGVLPALALGVGMSFLLPVPAFGVLRAFTRLDRPTAAAVAGHYGSVSVVTFAAAVQAISAAGLRSEAYMPAVLAAMEAPAIISALMLAGPQPGRRSARGGKGALLKEVLAGGPVLLLLGSMAIGWAGGASAHAQLAPFAEGLFPGALCLFLLEMGLVAARQLRGAADARRRGPRAAGTLDARLVAFALLMPLFGASVGIGMASLIGVSHGGMALFGVLGASASYIAVPAAMRLALPEADAGVYVTLSVAITFPFNITLGIPLYLWAAQMLG</sequence>
<reference evidence="2 3" key="1">
    <citation type="submission" date="2018-06" db="EMBL/GenBank/DDBJ databases">
        <title>Genomic Encyclopedia of Archaeal and Bacterial Type Strains, Phase II (KMG-II): from individual species to whole genera.</title>
        <authorList>
            <person name="Goeker M."/>
        </authorList>
    </citation>
    <scope>NUCLEOTIDE SEQUENCE [LARGE SCALE GENOMIC DNA]</scope>
    <source>
        <strain evidence="2 3">DSM 24525</strain>
    </source>
</reference>
<dbReference type="InterPro" id="IPR010293">
    <property type="entry name" value="Sbt_1"/>
</dbReference>
<dbReference type="PANTHER" id="PTHR40400:SF1">
    <property type="entry name" value="SLR1512 PROTEIN"/>
    <property type="match status" value="1"/>
</dbReference>
<protein>
    <recommendedName>
        <fullName evidence="4">Sodium-dependent bicarbonate transport family permease</fullName>
    </recommendedName>
</protein>
<feature type="transmembrane region" description="Helical" evidence="1">
    <location>
        <begin position="6"/>
        <end position="24"/>
    </location>
</feature>
<evidence type="ECO:0000313" key="3">
    <source>
        <dbReference type="Proteomes" id="UP000249688"/>
    </source>
</evidence>
<keyword evidence="1" id="KW-0812">Transmembrane</keyword>
<evidence type="ECO:0008006" key="4">
    <source>
        <dbReference type="Google" id="ProtNLM"/>
    </source>
</evidence>
<accession>A0A2W7IJH5</accession>
<dbReference type="Pfam" id="PF05982">
    <property type="entry name" value="Sbt_1"/>
    <property type="match status" value="1"/>
</dbReference>
<feature type="transmembrane region" description="Helical" evidence="1">
    <location>
        <begin position="269"/>
        <end position="291"/>
    </location>
</feature>
<organism evidence="2 3">
    <name type="scientific">Humitalea rosea</name>
    <dbReference type="NCBI Taxonomy" id="990373"/>
    <lineage>
        <taxon>Bacteria</taxon>
        <taxon>Pseudomonadati</taxon>
        <taxon>Pseudomonadota</taxon>
        <taxon>Alphaproteobacteria</taxon>
        <taxon>Acetobacterales</taxon>
        <taxon>Roseomonadaceae</taxon>
        <taxon>Humitalea</taxon>
    </lineage>
</organism>
<feature type="transmembrane region" description="Helical" evidence="1">
    <location>
        <begin position="197"/>
        <end position="218"/>
    </location>
</feature>